<evidence type="ECO:0000313" key="2">
    <source>
        <dbReference type="Proteomes" id="UP000019146"/>
    </source>
</evidence>
<keyword evidence="1" id="KW-0614">Plasmid</keyword>
<dbReference type="KEGG" id="bcai:K788_0004237"/>
<gene>
    <name evidence="1" type="ORF">K788_0004237</name>
</gene>
<evidence type="ECO:0000313" key="1">
    <source>
        <dbReference type="EMBL" id="ALL70798.1"/>
    </source>
</evidence>
<reference evidence="1 2" key="1">
    <citation type="journal article" date="2014" name="Genome Announc.">
        <title>Draft Genome Sequence of the Haloacid-Degrading Burkholderia caribensis Strain MBA4.</title>
        <authorList>
            <person name="Pan Y."/>
            <person name="Kong K.F."/>
            <person name="Tsang J.S."/>
        </authorList>
    </citation>
    <scope>NUCLEOTIDE SEQUENCE [LARGE SCALE GENOMIC DNA]</scope>
    <source>
        <strain evidence="1 2">MBA4</strain>
        <plasmid evidence="2">Plasmid</plasmid>
    </source>
</reference>
<dbReference type="EMBL" id="CP012748">
    <property type="protein sequence ID" value="ALL70798.1"/>
    <property type="molecule type" value="Genomic_DNA"/>
</dbReference>
<geneLocation type="plasmid" evidence="2"/>
<accession>A0A0P0RPT2</accession>
<name>A0A0P0RPT2_9BURK</name>
<dbReference type="AlphaFoldDB" id="A0A0P0RPT2"/>
<organism evidence="1 2">
    <name type="scientific">Paraburkholderia caribensis MBA4</name>
    <dbReference type="NCBI Taxonomy" id="1323664"/>
    <lineage>
        <taxon>Bacteria</taxon>
        <taxon>Pseudomonadati</taxon>
        <taxon>Pseudomonadota</taxon>
        <taxon>Betaproteobacteria</taxon>
        <taxon>Burkholderiales</taxon>
        <taxon>Burkholderiaceae</taxon>
        <taxon>Paraburkholderia</taxon>
    </lineage>
</organism>
<sequence length="53" mass="6023">MTGTKRSAHVPICEPWYGHIFSTSTIYFPRKVNWTKPDATRRSSAYSGESTSK</sequence>
<protein>
    <submittedName>
        <fullName evidence="1">Uncharacterized protein</fullName>
    </submittedName>
</protein>
<proteinExistence type="predicted"/>
<dbReference type="Proteomes" id="UP000019146">
    <property type="component" value="Plasmid unnamed"/>
</dbReference>